<evidence type="ECO:0000256" key="3">
    <source>
        <dbReference type="ARBA" id="ARBA00022982"/>
    </source>
</evidence>
<dbReference type="Gene3D" id="3.40.30.10">
    <property type="entry name" value="Glutaredoxin"/>
    <property type="match status" value="1"/>
</dbReference>
<dbReference type="InterPro" id="IPR011767">
    <property type="entry name" value="GLR_AS"/>
</dbReference>
<keyword evidence="8" id="KW-1185">Reference proteome</keyword>
<dbReference type="EMBL" id="KZ772851">
    <property type="protein sequence ID" value="PTQ27844.1"/>
    <property type="molecule type" value="Genomic_DNA"/>
</dbReference>
<evidence type="ECO:0000259" key="6">
    <source>
        <dbReference type="Pfam" id="PF00462"/>
    </source>
</evidence>
<dbReference type="Proteomes" id="UP000244005">
    <property type="component" value="Unassembled WGS sequence"/>
</dbReference>
<organism evidence="7 8">
    <name type="scientific">Marchantia polymorpha</name>
    <name type="common">Common liverwort</name>
    <name type="synonym">Marchantia aquatica</name>
    <dbReference type="NCBI Taxonomy" id="3197"/>
    <lineage>
        <taxon>Eukaryota</taxon>
        <taxon>Viridiplantae</taxon>
        <taxon>Streptophyta</taxon>
        <taxon>Embryophyta</taxon>
        <taxon>Marchantiophyta</taxon>
        <taxon>Marchantiopsida</taxon>
        <taxon>Marchantiidae</taxon>
        <taxon>Marchantiales</taxon>
        <taxon>Marchantiaceae</taxon>
        <taxon>Marchantia</taxon>
    </lineage>
</organism>
<dbReference type="PROSITE" id="PS00195">
    <property type="entry name" value="GLUTAREDOXIN_1"/>
    <property type="match status" value="1"/>
</dbReference>
<evidence type="ECO:0000313" key="8">
    <source>
        <dbReference type="Proteomes" id="UP000244005"/>
    </source>
</evidence>
<keyword evidence="2" id="KW-0813">Transport</keyword>
<keyword evidence="4" id="KW-1015">Disulfide bond</keyword>
<dbReference type="FunFam" id="3.40.30.10:FF:000093">
    <property type="entry name" value="Glutaredoxin 2"/>
    <property type="match status" value="1"/>
</dbReference>
<evidence type="ECO:0000313" key="7">
    <source>
        <dbReference type="EMBL" id="PTQ27844.1"/>
    </source>
</evidence>
<dbReference type="InterPro" id="IPR011899">
    <property type="entry name" value="Glutaredoxin_euk/vir"/>
</dbReference>
<accession>A0A2R6W1X9</accession>
<dbReference type="PANTHER" id="PTHR45694">
    <property type="entry name" value="GLUTAREDOXIN 2"/>
    <property type="match status" value="1"/>
</dbReference>
<dbReference type="InterPro" id="IPR002109">
    <property type="entry name" value="Glutaredoxin"/>
</dbReference>
<dbReference type="PANTHER" id="PTHR45694:SF18">
    <property type="entry name" value="GLUTAREDOXIN-1-RELATED"/>
    <property type="match status" value="1"/>
</dbReference>
<keyword evidence="3" id="KW-0249">Electron transport</keyword>
<dbReference type="InterPro" id="IPR014025">
    <property type="entry name" value="Glutaredoxin_subgr"/>
</dbReference>
<proteinExistence type="inferred from homology"/>
<dbReference type="AlphaFoldDB" id="A0A2R6W1X9"/>
<evidence type="ECO:0000256" key="2">
    <source>
        <dbReference type="ARBA" id="ARBA00022448"/>
    </source>
</evidence>
<evidence type="ECO:0000256" key="5">
    <source>
        <dbReference type="ARBA" id="ARBA00023284"/>
    </source>
</evidence>
<dbReference type="PROSITE" id="PS51354">
    <property type="entry name" value="GLUTAREDOXIN_2"/>
    <property type="match status" value="1"/>
</dbReference>
<dbReference type="CDD" id="cd03419">
    <property type="entry name" value="GRX_GRXh_1_2_like"/>
    <property type="match status" value="1"/>
</dbReference>
<protein>
    <recommendedName>
        <fullName evidence="6">Glutaredoxin domain-containing protein</fullName>
    </recommendedName>
</protein>
<dbReference type="NCBIfam" id="TIGR02180">
    <property type="entry name" value="GRX_euk"/>
    <property type="match status" value="1"/>
</dbReference>
<gene>
    <name evidence="7" type="ORF">MARPO_0182s0020</name>
</gene>
<evidence type="ECO:0000256" key="4">
    <source>
        <dbReference type="ARBA" id="ARBA00023157"/>
    </source>
</evidence>
<comment type="similarity">
    <text evidence="1">Belongs to the glutaredoxin family. CPYC subfamily.</text>
</comment>
<reference evidence="8" key="1">
    <citation type="journal article" date="2017" name="Cell">
        <title>Insights into land plant evolution garnered from the Marchantia polymorpha genome.</title>
        <authorList>
            <person name="Bowman J.L."/>
            <person name="Kohchi T."/>
            <person name="Yamato K.T."/>
            <person name="Jenkins J."/>
            <person name="Shu S."/>
            <person name="Ishizaki K."/>
            <person name="Yamaoka S."/>
            <person name="Nishihama R."/>
            <person name="Nakamura Y."/>
            <person name="Berger F."/>
            <person name="Adam C."/>
            <person name="Aki S.S."/>
            <person name="Althoff F."/>
            <person name="Araki T."/>
            <person name="Arteaga-Vazquez M.A."/>
            <person name="Balasubrmanian S."/>
            <person name="Barry K."/>
            <person name="Bauer D."/>
            <person name="Boehm C.R."/>
            <person name="Briginshaw L."/>
            <person name="Caballero-Perez J."/>
            <person name="Catarino B."/>
            <person name="Chen F."/>
            <person name="Chiyoda S."/>
            <person name="Chovatia M."/>
            <person name="Davies K.M."/>
            <person name="Delmans M."/>
            <person name="Demura T."/>
            <person name="Dierschke T."/>
            <person name="Dolan L."/>
            <person name="Dorantes-Acosta A.E."/>
            <person name="Eklund D.M."/>
            <person name="Florent S.N."/>
            <person name="Flores-Sandoval E."/>
            <person name="Fujiyama A."/>
            <person name="Fukuzawa H."/>
            <person name="Galik B."/>
            <person name="Grimanelli D."/>
            <person name="Grimwood J."/>
            <person name="Grossniklaus U."/>
            <person name="Hamada T."/>
            <person name="Haseloff J."/>
            <person name="Hetherington A.J."/>
            <person name="Higo A."/>
            <person name="Hirakawa Y."/>
            <person name="Hundley H.N."/>
            <person name="Ikeda Y."/>
            <person name="Inoue K."/>
            <person name="Inoue S.I."/>
            <person name="Ishida S."/>
            <person name="Jia Q."/>
            <person name="Kakita M."/>
            <person name="Kanazawa T."/>
            <person name="Kawai Y."/>
            <person name="Kawashima T."/>
            <person name="Kennedy M."/>
            <person name="Kinose K."/>
            <person name="Kinoshita T."/>
            <person name="Kohara Y."/>
            <person name="Koide E."/>
            <person name="Komatsu K."/>
            <person name="Kopischke S."/>
            <person name="Kubo M."/>
            <person name="Kyozuka J."/>
            <person name="Lagercrantz U."/>
            <person name="Lin S.S."/>
            <person name="Lindquist E."/>
            <person name="Lipzen A.M."/>
            <person name="Lu C.W."/>
            <person name="De Luna E."/>
            <person name="Martienssen R.A."/>
            <person name="Minamino N."/>
            <person name="Mizutani M."/>
            <person name="Mizutani M."/>
            <person name="Mochizuki N."/>
            <person name="Monte I."/>
            <person name="Mosher R."/>
            <person name="Nagasaki H."/>
            <person name="Nakagami H."/>
            <person name="Naramoto S."/>
            <person name="Nishitani K."/>
            <person name="Ohtani M."/>
            <person name="Okamoto T."/>
            <person name="Okumura M."/>
            <person name="Phillips J."/>
            <person name="Pollak B."/>
            <person name="Reinders A."/>
            <person name="Rovekamp M."/>
            <person name="Sano R."/>
            <person name="Sawa S."/>
            <person name="Schmid M.W."/>
            <person name="Shirakawa M."/>
            <person name="Solano R."/>
            <person name="Spunde A."/>
            <person name="Suetsugu N."/>
            <person name="Sugano S."/>
            <person name="Sugiyama A."/>
            <person name="Sun R."/>
            <person name="Suzuki Y."/>
            <person name="Takenaka M."/>
            <person name="Takezawa D."/>
            <person name="Tomogane H."/>
            <person name="Tsuzuki M."/>
            <person name="Ueda T."/>
            <person name="Umeda M."/>
            <person name="Ward J.M."/>
            <person name="Watanabe Y."/>
            <person name="Yazaki K."/>
            <person name="Yokoyama R."/>
            <person name="Yoshitake Y."/>
            <person name="Yotsui I."/>
            <person name="Zachgo S."/>
            <person name="Schmutz J."/>
        </authorList>
    </citation>
    <scope>NUCLEOTIDE SEQUENCE [LARGE SCALE GENOMIC DNA]</scope>
    <source>
        <strain evidence="8">Tak-1</strain>
    </source>
</reference>
<dbReference type="Pfam" id="PF00462">
    <property type="entry name" value="Glutaredoxin"/>
    <property type="match status" value="1"/>
</dbReference>
<dbReference type="GO" id="GO:0015038">
    <property type="term" value="F:glutathione disulfide oxidoreductase activity"/>
    <property type="evidence" value="ECO:0000318"/>
    <property type="project" value="GO_Central"/>
</dbReference>
<dbReference type="GO" id="GO:0005737">
    <property type="term" value="C:cytoplasm"/>
    <property type="evidence" value="ECO:0000318"/>
    <property type="project" value="GO_Central"/>
</dbReference>
<dbReference type="GO" id="GO:0034599">
    <property type="term" value="P:cellular response to oxidative stress"/>
    <property type="evidence" value="ECO:0000318"/>
    <property type="project" value="GO_Central"/>
</dbReference>
<dbReference type="SUPFAM" id="SSF52833">
    <property type="entry name" value="Thioredoxin-like"/>
    <property type="match status" value="1"/>
</dbReference>
<feature type="domain" description="Glutaredoxin" evidence="6">
    <location>
        <begin position="11"/>
        <end position="73"/>
    </location>
</feature>
<keyword evidence="5" id="KW-0676">Redox-active center</keyword>
<sequence>MICSKNSENAVVVYSKSWCPYCGRVKSLFRELGVEFLLIELDNLVEEQEVQEALRRLTRQSTVPNIFIGGKHIGGCDDTMDLHRRGQLMPLLTAAGAKISKS</sequence>
<dbReference type="InterPro" id="IPR036249">
    <property type="entry name" value="Thioredoxin-like_sf"/>
</dbReference>
<dbReference type="OMA" id="MICSKNS"/>
<evidence type="ECO:0000256" key="1">
    <source>
        <dbReference type="ARBA" id="ARBA00007190"/>
    </source>
</evidence>
<name>A0A2R6W1X9_MARPO</name>
<dbReference type="OrthoDB" id="418495at2759"/>
<dbReference type="PRINTS" id="PR00160">
    <property type="entry name" value="GLUTAREDOXIN"/>
</dbReference>